<sequence length="209" mass="22124">MRLALIAAIGIALPVLAGCARDAEPPRASSTAPVIAPGRPGEPARTLDPAATAPAVPSPTAAAADVRFMQDMIVHHRQALEMSTAAATRAASDGVRRIAARIAAAQGPEIKAMERWLRDQGQRVPDHHAAHDRMPGMATEAQLTALRAARGAAFDRMFLDLMIAHHLGAITMSATEIEDGTHTMVQELAQDISVGQTAEVNRMRRLQAG</sequence>
<dbReference type="InterPro" id="IPR012347">
    <property type="entry name" value="Ferritin-like"/>
</dbReference>
<reference evidence="4" key="1">
    <citation type="submission" date="2021-01" db="EMBL/GenBank/DDBJ databases">
        <title>Whole genome shotgun sequence of Sphaerisporangium rufum NBRC 109079.</title>
        <authorList>
            <person name="Komaki H."/>
            <person name="Tamura T."/>
        </authorList>
    </citation>
    <scope>NUCLEOTIDE SEQUENCE</scope>
    <source>
        <strain evidence="4">NBRC 109079</strain>
    </source>
</reference>
<dbReference type="Proteomes" id="UP000655287">
    <property type="component" value="Unassembled WGS sequence"/>
</dbReference>
<dbReference type="AlphaFoldDB" id="A0A919V0V1"/>
<evidence type="ECO:0000256" key="1">
    <source>
        <dbReference type="SAM" id="MobiDB-lite"/>
    </source>
</evidence>
<dbReference type="EMBL" id="BOOU01000032">
    <property type="protein sequence ID" value="GII77143.1"/>
    <property type="molecule type" value="Genomic_DNA"/>
</dbReference>
<keyword evidence="2" id="KW-0732">Signal</keyword>
<proteinExistence type="predicted"/>
<accession>A0A919V0V1</accession>
<dbReference type="RefSeq" id="WP_203983900.1">
    <property type="nucleotide sequence ID" value="NZ_BOOU01000032.1"/>
</dbReference>
<evidence type="ECO:0000256" key="2">
    <source>
        <dbReference type="SAM" id="SignalP"/>
    </source>
</evidence>
<dbReference type="Pfam" id="PF03713">
    <property type="entry name" value="DUF305"/>
    <property type="match status" value="1"/>
</dbReference>
<evidence type="ECO:0000313" key="4">
    <source>
        <dbReference type="EMBL" id="GII77143.1"/>
    </source>
</evidence>
<dbReference type="InterPro" id="IPR005183">
    <property type="entry name" value="DUF305_CopM-like"/>
</dbReference>
<evidence type="ECO:0000259" key="3">
    <source>
        <dbReference type="Pfam" id="PF03713"/>
    </source>
</evidence>
<dbReference type="PANTHER" id="PTHR36933">
    <property type="entry name" value="SLL0788 PROTEIN"/>
    <property type="match status" value="1"/>
</dbReference>
<organism evidence="4 5">
    <name type="scientific">Sphaerisporangium rufum</name>
    <dbReference type="NCBI Taxonomy" id="1381558"/>
    <lineage>
        <taxon>Bacteria</taxon>
        <taxon>Bacillati</taxon>
        <taxon>Actinomycetota</taxon>
        <taxon>Actinomycetes</taxon>
        <taxon>Streptosporangiales</taxon>
        <taxon>Streptosporangiaceae</taxon>
        <taxon>Sphaerisporangium</taxon>
    </lineage>
</organism>
<keyword evidence="5" id="KW-1185">Reference proteome</keyword>
<evidence type="ECO:0000313" key="5">
    <source>
        <dbReference type="Proteomes" id="UP000655287"/>
    </source>
</evidence>
<comment type="caution">
    <text evidence="4">The sequence shown here is derived from an EMBL/GenBank/DDBJ whole genome shotgun (WGS) entry which is preliminary data.</text>
</comment>
<feature type="signal peptide" evidence="2">
    <location>
        <begin position="1"/>
        <end position="17"/>
    </location>
</feature>
<feature type="region of interest" description="Disordered" evidence="1">
    <location>
        <begin position="22"/>
        <end position="56"/>
    </location>
</feature>
<name>A0A919V0V1_9ACTN</name>
<dbReference type="PROSITE" id="PS51257">
    <property type="entry name" value="PROKAR_LIPOPROTEIN"/>
    <property type="match status" value="1"/>
</dbReference>
<dbReference type="PANTHER" id="PTHR36933:SF1">
    <property type="entry name" value="SLL0788 PROTEIN"/>
    <property type="match status" value="1"/>
</dbReference>
<gene>
    <name evidence="4" type="ORF">Sru01_21250</name>
</gene>
<protein>
    <submittedName>
        <fullName evidence="4">Lipoprotein</fullName>
    </submittedName>
</protein>
<feature type="domain" description="DUF305" evidence="3">
    <location>
        <begin position="65"/>
        <end position="206"/>
    </location>
</feature>
<keyword evidence="4" id="KW-0449">Lipoprotein</keyword>
<feature type="chain" id="PRO_5038493006" evidence="2">
    <location>
        <begin position="18"/>
        <end position="209"/>
    </location>
</feature>
<dbReference type="Gene3D" id="1.20.1260.10">
    <property type="match status" value="1"/>
</dbReference>